<evidence type="ECO:0000313" key="5">
    <source>
        <dbReference type="EMBL" id="CUH92987.1"/>
    </source>
</evidence>
<evidence type="ECO:0000256" key="4">
    <source>
        <dbReference type="ARBA" id="ARBA00023136"/>
    </source>
</evidence>
<organism evidence="5 6">
    <name type="scientific">Herbinix luporum</name>
    <dbReference type="NCBI Taxonomy" id="1679721"/>
    <lineage>
        <taxon>Bacteria</taxon>
        <taxon>Bacillati</taxon>
        <taxon>Bacillota</taxon>
        <taxon>Clostridia</taxon>
        <taxon>Lachnospirales</taxon>
        <taxon>Lachnospiraceae</taxon>
        <taxon>Herbinix</taxon>
    </lineage>
</organism>
<dbReference type="InterPro" id="IPR006480">
    <property type="entry name" value="Phage_holin_4_1"/>
</dbReference>
<dbReference type="Pfam" id="PF05105">
    <property type="entry name" value="Phage_holin_4_1"/>
    <property type="match status" value="1"/>
</dbReference>
<evidence type="ECO:0000256" key="2">
    <source>
        <dbReference type="ARBA" id="ARBA00022692"/>
    </source>
</evidence>
<evidence type="ECO:0000256" key="3">
    <source>
        <dbReference type="ARBA" id="ARBA00022989"/>
    </source>
</evidence>
<reference evidence="6" key="1">
    <citation type="submission" date="2015-09" db="EMBL/GenBank/DDBJ databases">
        <authorList>
            <person name="Wibberg D."/>
        </authorList>
    </citation>
    <scope>NUCLEOTIDE SEQUENCE [LARGE SCALE GENOMIC DNA]</scope>
    <source>
        <strain evidence="6">SD1D</strain>
    </source>
</reference>
<dbReference type="AlphaFoldDB" id="A0A0K8J6A7"/>
<proteinExistence type="predicted"/>
<evidence type="ECO:0000313" key="6">
    <source>
        <dbReference type="Proteomes" id="UP000196053"/>
    </source>
</evidence>
<keyword evidence="4" id="KW-0472">Membrane</keyword>
<keyword evidence="3" id="KW-1133">Transmembrane helix</keyword>
<dbReference type="Proteomes" id="UP000196053">
    <property type="component" value="Chromosome I"/>
</dbReference>
<protein>
    <submittedName>
        <fullName evidence="5">Uncharacterized protein</fullName>
    </submittedName>
</protein>
<evidence type="ECO:0000256" key="1">
    <source>
        <dbReference type="ARBA" id="ARBA00004141"/>
    </source>
</evidence>
<name>A0A0K8J6A7_9FIRM</name>
<dbReference type="EMBL" id="LN879430">
    <property type="protein sequence ID" value="CUH92987.1"/>
    <property type="molecule type" value="Genomic_DNA"/>
</dbReference>
<dbReference type="GO" id="GO:0016020">
    <property type="term" value="C:membrane"/>
    <property type="evidence" value="ECO:0007669"/>
    <property type="project" value="UniProtKB-SubCell"/>
</dbReference>
<keyword evidence="2" id="KW-0812">Transmembrane</keyword>
<gene>
    <name evidence="5" type="ORF">SD1D_1441</name>
</gene>
<keyword evidence="6" id="KW-1185">Reference proteome</keyword>
<accession>A0A0K8J6A7</accession>
<dbReference type="KEGG" id="hsd:SD1D_1441"/>
<sequence length="49" mass="5622">MIAIGHIIDTHIIKNGSAVRTAVIFFYISNEGISLLKTRLRLDYLYQKN</sequence>
<comment type="subcellular location">
    <subcellularLocation>
        <location evidence="1">Membrane</location>
        <topology evidence="1">Multi-pass membrane protein</topology>
    </subcellularLocation>
</comment>